<dbReference type="PIRSF" id="PIRSF006272">
    <property type="entry name" value="UCP006272"/>
    <property type="match status" value="1"/>
</dbReference>
<dbReference type="InterPro" id="IPR005587">
    <property type="entry name" value="UPF0304_YfbU"/>
</dbReference>
<dbReference type="AlphaFoldDB" id="A0A0T9MC57"/>
<comment type="similarity">
    <text evidence="1">Belongs to the UPF0304 family.</text>
</comment>
<dbReference type="KEGG" id="yin:CH53_389"/>
<organism evidence="2 4">
    <name type="scientific">Yersinia intermedia</name>
    <dbReference type="NCBI Taxonomy" id="631"/>
    <lineage>
        <taxon>Bacteria</taxon>
        <taxon>Pseudomonadati</taxon>
        <taxon>Pseudomonadota</taxon>
        <taxon>Gammaproteobacteria</taxon>
        <taxon>Enterobacterales</taxon>
        <taxon>Yersiniaceae</taxon>
        <taxon>Yersinia</taxon>
    </lineage>
</organism>
<dbReference type="GeneID" id="58048121"/>
<evidence type="ECO:0000313" key="4">
    <source>
        <dbReference type="Proteomes" id="UP000038750"/>
    </source>
</evidence>
<accession>A0A0T9MC57</accession>
<evidence type="ECO:0000313" key="5">
    <source>
        <dbReference type="Proteomes" id="UP000424966"/>
    </source>
</evidence>
<dbReference type="Pfam" id="PF03887">
    <property type="entry name" value="YfbU"/>
    <property type="match status" value="1"/>
</dbReference>
<dbReference type="eggNOG" id="COG3013">
    <property type="taxonomic scope" value="Bacteria"/>
</dbReference>
<dbReference type="HAMAP" id="MF_00762">
    <property type="entry name" value="UPF0304"/>
    <property type="match status" value="1"/>
</dbReference>
<name>A0A0T9MC57_YERIN</name>
<dbReference type="Gene3D" id="1.10.287.680">
    <property type="entry name" value="Helix hairpin bin"/>
    <property type="match status" value="1"/>
</dbReference>
<reference evidence="3 5" key="2">
    <citation type="submission" date="2019-11" db="EMBL/GenBank/DDBJ databases">
        <title>FDA dAtabase for Regulatory Grade micrObial Sequences (FDA-ARGOS): Supporting development and validation of Infectious Disease Dx tests.</title>
        <authorList>
            <person name="Patel R."/>
            <person name="Rucinski S."/>
            <person name="Tallon L."/>
            <person name="Sadzewicz L."/>
            <person name="Vavikolanu K."/>
            <person name="Mehta A."/>
            <person name="Aluvathingal J."/>
            <person name="Nadendla S."/>
            <person name="Nandy P."/>
            <person name="Geyer C."/>
            <person name="Yan Y."/>
            <person name="Sichtig H."/>
        </authorList>
    </citation>
    <scope>NUCLEOTIDE SEQUENCE [LARGE SCALE GENOMIC DNA]</scope>
    <source>
        <strain evidence="3 5">FDAARGOS_729</strain>
    </source>
</reference>
<dbReference type="STRING" id="631.CH53_389"/>
<dbReference type="EMBL" id="CP046294">
    <property type="protein sequence ID" value="QGR72017.1"/>
    <property type="molecule type" value="Genomic_DNA"/>
</dbReference>
<dbReference type="NCBIfam" id="NF003936">
    <property type="entry name" value="PRK05445.1"/>
    <property type="match status" value="1"/>
</dbReference>
<dbReference type="Proteomes" id="UP000038750">
    <property type="component" value="Unassembled WGS sequence"/>
</dbReference>
<evidence type="ECO:0000256" key="1">
    <source>
        <dbReference type="HAMAP-Rule" id="MF_00762"/>
    </source>
</evidence>
<dbReference type="SUPFAM" id="SSF116960">
    <property type="entry name" value="YfbU-like"/>
    <property type="match status" value="1"/>
</dbReference>
<dbReference type="EMBL" id="CPZJ01000010">
    <property type="protein sequence ID" value="CNF94839.1"/>
    <property type="molecule type" value="Genomic_DNA"/>
</dbReference>
<dbReference type="Proteomes" id="UP000424966">
    <property type="component" value="Chromosome"/>
</dbReference>
<evidence type="ECO:0000313" key="3">
    <source>
        <dbReference type="EMBL" id="QGR72017.1"/>
    </source>
</evidence>
<keyword evidence="5" id="KW-1185">Reference proteome</keyword>
<protein>
    <recommendedName>
        <fullName evidence="1">UPF0304 protein ERS008530_02532</fullName>
    </recommendedName>
</protein>
<dbReference type="Gene3D" id="1.10.3190.10">
    <property type="entry name" value="yfbu gene product, domain 2"/>
    <property type="match status" value="1"/>
</dbReference>
<dbReference type="RefSeq" id="WP_005191347.1">
    <property type="nucleotide sequence ID" value="NZ_CABHXJ010000070.1"/>
</dbReference>
<dbReference type="InterPro" id="IPR023146">
    <property type="entry name" value="YfbU_alpha-helical_sf"/>
</dbReference>
<reference evidence="2 4" key="1">
    <citation type="submission" date="2015-03" db="EMBL/GenBank/DDBJ databases">
        <authorList>
            <person name="Murphy D."/>
        </authorList>
    </citation>
    <scope>NUCLEOTIDE SEQUENCE [LARGE SCALE GENOMIC DNA]</scope>
    <source>
        <strain evidence="2 4">BR165/97</strain>
    </source>
</reference>
<evidence type="ECO:0000313" key="2">
    <source>
        <dbReference type="EMBL" id="CNF94839.1"/>
    </source>
</evidence>
<sequence>MDMTNAQRLILSNQYKMMTMLDPENAERYRRQQTIVERGFGLQMRELDRDFGEMSEDTCRTIINIMEMHHALQVSSGNLKDKQDLDERRISFLGFDAATESRYLSYVRFMVNTEGRYTHFDSGTHGFNSQTPMWDKYQRMLAIWQSCPRQYHLSAVEISQIINA</sequence>
<gene>
    <name evidence="2" type="primary">yfbU</name>
    <name evidence="2" type="ORF">ERS008530_02532</name>
    <name evidence="3" type="ORF">FOC37_17620</name>
</gene>
<dbReference type="OrthoDB" id="5589463at2"/>
<proteinExistence type="inferred from homology"/>
<dbReference type="InterPro" id="IPR023145">
    <property type="entry name" value="YfbU_helix-hairpin_sf"/>
</dbReference>